<sequence>MGYSLEHDEPVLDGIRRVCGEQVDDAIAALGDGFTDDPHVAIHEVRKHCKKIRGAVRLVRPVVHSKRYRAVNELARDAARELSDFRDARALRGTFERLREVVEFDADQMAATQGVLVADQTTAEEAITPENPGVVRSRDLLAELRDAVDRLRAKDTEWDAISPGLVKTYERGRIAMVTCIDRPTGESFHEWRKRAKYTRYHLGLIAPSAPDLLDPLEQAFHHLTDALGDAHDLFVLEQRLDDVDDIDGTRLLIAGARADLERRAVHLGRRLYAESGKRFEQRLGTYWDAWRSEPVDAAAGGLGSVYG</sequence>
<dbReference type="Pfam" id="PF05235">
    <property type="entry name" value="CHAD"/>
    <property type="match status" value="1"/>
</dbReference>
<dbReference type="PROSITE" id="PS51708">
    <property type="entry name" value="CHAD"/>
    <property type="match status" value="1"/>
</dbReference>
<dbReference type="AlphaFoldDB" id="A0A4R7HXF9"/>
<dbReference type="InterPro" id="IPR038186">
    <property type="entry name" value="CHAD_dom_sf"/>
</dbReference>
<accession>A0A4R7HXF9</accession>
<reference evidence="2 3" key="1">
    <citation type="submission" date="2019-03" db="EMBL/GenBank/DDBJ databases">
        <title>Sequencing the genomes of 1000 actinobacteria strains.</title>
        <authorList>
            <person name="Klenk H.-P."/>
        </authorList>
    </citation>
    <scope>NUCLEOTIDE SEQUENCE [LARGE SCALE GENOMIC DNA]</scope>
    <source>
        <strain evidence="2 3">DSM 18936</strain>
    </source>
</reference>
<organism evidence="2 3">
    <name type="scientific">Ilumatobacter fluminis</name>
    <dbReference type="NCBI Taxonomy" id="467091"/>
    <lineage>
        <taxon>Bacteria</taxon>
        <taxon>Bacillati</taxon>
        <taxon>Actinomycetota</taxon>
        <taxon>Acidimicrobiia</taxon>
        <taxon>Acidimicrobiales</taxon>
        <taxon>Ilumatobacteraceae</taxon>
        <taxon>Ilumatobacter</taxon>
    </lineage>
</organism>
<dbReference type="EMBL" id="SOAU01000001">
    <property type="protein sequence ID" value="TDT15751.1"/>
    <property type="molecule type" value="Genomic_DNA"/>
</dbReference>
<gene>
    <name evidence="2" type="ORF">BDK89_1329</name>
</gene>
<comment type="caution">
    <text evidence="2">The sequence shown here is derived from an EMBL/GenBank/DDBJ whole genome shotgun (WGS) entry which is preliminary data.</text>
</comment>
<dbReference type="Gene3D" id="1.40.20.10">
    <property type="entry name" value="CHAD domain"/>
    <property type="match status" value="1"/>
</dbReference>
<evidence type="ECO:0000313" key="3">
    <source>
        <dbReference type="Proteomes" id="UP000294558"/>
    </source>
</evidence>
<dbReference type="RefSeq" id="WP_133868182.1">
    <property type="nucleotide sequence ID" value="NZ_SOAU01000001.1"/>
</dbReference>
<keyword evidence="3" id="KW-1185">Reference proteome</keyword>
<dbReference type="OrthoDB" id="9810907at2"/>
<dbReference type="Proteomes" id="UP000294558">
    <property type="component" value="Unassembled WGS sequence"/>
</dbReference>
<dbReference type="PANTHER" id="PTHR39339:SF1">
    <property type="entry name" value="CHAD DOMAIN-CONTAINING PROTEIN"/>
    <property type="match status" value="1"/>
</dbReference>
<dbReference type="InterPro" id="IPR007899">
    <property type="entry name" value="CHAD_dom"/>
</dbReference>
<evidence type="ECO:0000259" key="1">
    <source>
        <dbReference type="PROSITE" id="PS51708"/>
    </source>
</evidence>
<evidence type="ECO:0000313" key="2">
    <source>
        <dbReference type="EMBL" id="TDT15751.1"/>
    </source>
</evidence>
<proteinExistence type="predicted"/>
<dbReference type="PANTHER" id="PTHR39339">
    <property type="entry name" value="SLR1444 PROTEIN"/>
    <property type="match status" value="1"/>
</dbReference>
<feature type="domain" description="CHAD" evidence="1">
    <location>
        <begin position="8"/>
        <end position="295"/>
    </location>
</feature>
<dbReference type="SMART" id="SM00880">
    <property type="entry name" value="CHAD"/>
    <property type="match status" value="1"/>
</dbReference>
<protein>
    <submittedName>
        <fullName evidence="2">CHAD domain-containing protein</fullName>
    </submittedName>
</protein>
<name>A0A4R7HXF9_9ACTN</name>